<accession>A0A0A9XED6</accession>
<feature type="compositionally biased region" description="Low complexity" evidence="1">
    <location>
        <begin position="277"/>
        <end position="299"/>
    </location>
</feature>
<evidence type="ECO:0000313" key="3">
    <source>
        <dbReference type="EMBL" id="JAG18369.1"/>
    </source>
</evidence>
<name>A0A0A9XED6_LYGHE</name>
<dbReference type="PROSITE" id="PS50994">
    <property type="entry name" value="INTEGRASE"/>
    <property type="match status" value="1"/>
</dbReference>
<dbReference type="InterPro" id="IPR001584">
    <property type="entry name" value="Integrase_cat-core"/>
</dbReference>
<feature type="region of interest" description="Disordered" evidence="1">
    <location>
        <begin position="261"/>
        <end position="329"/>
    </location>
</feature>
<sequence>LPSGPWQQVAVDLFKLEKWYLIITDCYSRFFEIYLLESLTTQTVIKKLSECFARYGIPYICRSDNGPQFEGPFKEFAKKLNFEHITSSPHYSQSNGAAEAAVKIAKNLIKKNPDDIHTSLLAYRTTPLENGYSPSELLMNRKLRSILPMLPNNFETPIDTSQAKEKELALKEKQREKYNRQHRTVDQLPDLKINDAVWVTDLRDYGHIIQIGPEPRSYVVLSRNGGTYRRNRWFLVPAPYYKANKEKIFSSHQPQEILHKTHESIGTRESRNFTDQVVGSNPSVPSSPATSGSSPSAPVDQSTPSPILPQHPCTQTHTTPKPVRERKKPVWMKDFVTRVTLDGNR</sequence>
<dbReference type="GO" id="GO:0003676">
    <property type="term" value="F:nucleic acid binding"/>
    <property type="evidence" value="ECO:0007669"/>
    <property type="project" value="InterPro"/>
</dbReference>
<protein>
    <submittedName>
        <fullName evidence="3">Uncharacterized protein K02A2.6</fullName>
    </submittedName>
</protein>
<dbReference type="InterPro" id="IPR036397">
    <property type="entry name" value="RNaseH_sf"/>
</dbReference>
<dbReference type="SUPFAM" id="SSF53098">
    <property type="entry name" value="Ribonuclease H-like"/>
    <property type="match status" value="1"/>
</dbReference>
<feature type="domain" description="Integrase catalytic" evidence="2">
    <location>
        <begin position="1"/>
        <end position="165"/>
    </location>
</feature>
<evidence type="ECO:0000256" key="1">
    <source>
        <dbReference type="SAM" id="MobiDB-lite"/>
    </source>
</evidence>
<dbReference type="InterPro" id="IPR012337">
    <property type="entry name" value="RNaseH-like_sf"/>
</dbReference>
<dbReference type="Gene3D" id="3.30.420.10">
    <property type="entry name" value="Ribonuclease H-like superfamily/Ribonuclease H"/>
    <property type="match status" value="1"/>
</dbReference>
<dbReference type="EMBL" id="GBHO01025235">
    <property type="protein sequence ID" value="JAG18369.1"/>
    <property type="molecule type" value="Transcribed_RNA"/>
</dbReference>
<reference evidence="3" key="1">
    <citation type="journal article" date="2014" name="PLoS ONE">
        <title>Transcriptome-Based Identification of ABC Transporters in the Western Tarnished Plant Bug Lygus hesperus.</title>
        <authorList>
            <person name="Hull J.J."/>
            <person name="Chaney K."/>
            <person name="Geib S.M."/>
            <person name="Fabrick J.A."/>
            <person name="Brent C.S."/>
            <person name="Walsh D."/>
            <person name="Lavine L.C."/>
        </authorList>
    </citation>
    <scope>NUCLEOTIDE SEQUENCE</scope>
</reference>
<dbReference type="AlphaFoldDB" id="A0A0A9XED6"/>
<proteinExistence type="predicted"/>
<dbReference type="FunFam" id="3.30.420.10:FF:000063">
    <property type="entry name" value="Retrovirus-related Pol polyprotein from transposon 297-like Protein"/>
    <property type="match status" value="1"/>
</dbReference>
<feature type="non-terminal residue" evidence="3">
    <location>
        <position position="1"/>
    </location>
</feature>
<dbReference type="GO" id="GO:0015074">
    <property type="term" value="P:DNA integration"/>
    <property type="evidence" value="ECO:0007669"/>
    <property type="project" value="InterPro"/>
</dbReference>
<dbReference type="PANTHER" id="PTHR37984:SF5">
    <property type="entry name" value="PROTEIN NYNRIN-LIKE"/>
    <property type="match status" value="1"/>
</dbReference>
<reference evidence="3" key="2">
    <citation type="submission" date="2014-07" db="EMBL/GenBank/DDBJ databases">
        <authorList>
            <person name="Hull J."/>
        </authorList>
    </citation>
    <scope>NUCLEOTIDE SEQUENCE</scope>
</reference>
<dbReference type="InterPro" id="IPR050951">
    <property type="entry name" value="Retrovirus_Pol_polyprotein"/>
</dbReference>
<feature type="compositionally biased region" description="Basic and acidic residues" evidence="1">
    <location>
        <begin position="261"/>
        <end position="272"/>
    </location>
</feature>
<organism evidence="3">
    <name type="scientific">Lygus hesperus</name>
    <name type="common">Western plant bug</name>
    <dbReference type="NCBI Taxonomy" id="30085"/>
    <lineage>
        <taxon>Eukaryota</taxon>
        <taxon>Metazoa</taxon>
        <taxon>Ecdysozoa</taxon>
        <taxon>Arthropoda</taxon>
        <taxon>Hexapoda</taxon>
        <taxon>Insecta</taxon>
        <taxon>Pterygota</taxon>
        <taxon>Neoptera</taxon>
        <taxon>Paraneoptera</taxon>
        <taxon>Hemiptera</taxon>
        <taxon>Heteroptera</taxon>
        <taxon>Panheteroptera</taxon>
        <taxon>Cimicomorpha</taxon>
        <taxon>Miridae</taxon>
        <taxon>Mirini</taxon>
        <taxon>Lygus</taxon>
    </lineage>
</organism>
<dbReference type="PANTHER" id="PTHR37984">
    <property type="entry name" value="PROTEIN CBG26694"/>
    <property type="match status" value="1"/>
</dbReference>
<evidence type="ECO:0000259" key="2">
    <source>
        <dbReference type="PROSITE" id="PS50994"/>
    </source>
</evidence>
<dbReference type="Pfam" id="PF00665">
    <property type="entry name" value="rve"/>
    <property type="match status" value="1"/>
</dbReference>
<gene>
    <name evidence="3" type="primary">K02A2.6_19</name>
    <name evidence="3" type="ORF">CM83_18662</name>
</gene>
<feature type="compositionally biased region" description="Low complexity" evidence="1">
    <location>
        <begin position="310"/>
        <end position="321"/>
    </location>
</feature>